<dbReference type="PANTHER" id="PTHR22916:SF3">
    <property type="entry name" value="UDP-GLCNAC:BETAGAL BETA-1,3-N-ACETYLGLUCOSAMINYLTRANSFERASE-LIKE PROTEIN 1"/>
    <property type="match status" value="1"/>
</dbReference>
<dbReference type="Pfam" id="PF00535">
    <property type="entry name" value="Glycos_transf_2"/>
    <property type="match status" value="1"/>
</dbReference>
<dbReference type="PANTHER" id="PTHR22916">
    <property type="entry name" value="GLYCOSYLTRANSFERASE"/>
    <property type="match status" value="1"/>
</dbReference>
<gene>
    <name evidence="2" type="ORF">DW782_15365</name>
</gene>
<accession>A0A3R6F1P8</accession>
<dbReference type="RefSeq" id="WP_008780221.1">
    <property type="nucleotide sequence ID" value="NZ_CP103148.1"/>
</dbReference>
<dbReference type="AlphaFoldDB" id="A0A3R6F1P8"/>
<protein>
    <submittedName>
        <fullName evidence="2">Glycosyltransferase</fullName>
    </submittedName>
</protein>
<dbReference type="Proteomes" id="UP000284660">
    <property type="component" value="Unassembled WGS sequence"/>
</dbReference>
<dbReference type="SUPFAM" id="SSF53448">
    <property type="entry name" value="Nucleotide-diphospho-sugar transferases"/>
    <property type="match status" value="1"/>
</dbReference>
<keyword evidence="2" id="KW-0808">Transferase</keyword>
<dbReference type="GO" id="GO:0016758">
    <property type="term" value="F:hexosyltransferase activity"/>
    <property type="evidence" value="ECO:0007669"/>
    <property type="project" value="UniProtKB-ARBA"/>
</dbReference>
<dbReference type="EMBL" id="QSJN01000010">
    <property type="protein sequence ID" value="RHD72679.1"/>
    <property type="molecule type" value="Genomic_DNA"/>
</dbReference>
<evidence type="ECO:0000259" key="1">
    <source>
        <dbReference type="Pfam" id="PF00535"/>
    </source>
</evidence>
<comment type="caution">
    <text evidence="2">The sequence shown here is derived from an EMBL/GenBank/DDBJ whole genome shotgun (WGS) entry which is preliminary data.</text>
</comment>
<proteinExistence type="predicted"/>
<reference evidence="2 3" key="1">
    <citation type="submission" date="2018-08" db="EMBL/GenBank/DDBJ databases">
        <title>A genome reference for cultivated species of the human gut microbiota.</title>
        <authorList>
            <person name="Zou Y."/>
            <person name="Xue W."/>
            <person name="Luo G."/>
        </authorList>
    </citation>
    <scope>NUCLEOTIDE SEQUENCE [LARGE SCALE GENOMIC DNA]</scope>
    <source>
        <strain evidence="2 3">AM30-4</strain>
    </source>
</reference>
<evidence type="ECO:0000313" key="3">
    <source>
        <dbReference type="Proteomes" id="UP000284660"/>
    </source>
</evidence>
<evidence type="ECO:0000313" key="2">
    <source>
        <dbReference type="EMBL" id="RHD72679.1"/>
    </source>
</evidence>
<organism evidence="2 3">
    <name type="scientific">Parabacteroides distasonis</name>
    <dbReference type="NCBI Taxonomy" id="823"/>
    <lineage>
        <taxon>Bacteria</taxon>
        <taxon>Pseudomonadati</taxon>
        <taxon>Bacteroidota</taxon>
        <taxon>Bacteroidia</taxon>
        <taxon>Bacteroidales</taxon>
        <taxon>Tannerellaceae</taxon>
        <taxon>Parabacteroides</taxon>
    </lineage>
</organism>
<dbReference type="InterPro" id="IPR001173">
    <property type="entry name" value="Glyco_trans_2-like"/>
</dbReference>
<name>A0A3R6F1P8_PARDI</name>
<feature type="domain" description="Glycosyltransferase 2-like" evidence="1">
    <location>
        <begin position="4"/>
        <end position="169"/>
    </location>
</feature>
<dbReference type="InterPro" id="IPR029044">
    <property type="entry name" value="Nucleotide-diphossugar_trans"/>
</dbReference>
<sequence>MKVSVCLATYNGEKYIYDQLISILKQINKNDEVIISDDGSTDSTLDIVRSISDDRIKVYNSCSTLKVVDYETRLSRIYLNFKNAILKSSGDVIFLSDQDDIWLDDKYSYVMNQFLDNTVGLVVHDAFTTLSDNSRYNLFLSFFPTKNICSILKNNPYMGCCMAFRRDIAIRSFANNRIAIPHDTWIALVACHKFKSKYSIKILNDPLIFYRRHDDNCSFFNKSENTFCFKIKYRIKLICFLFMLK</sequence>
<dbReference type="Gene3D" id="3.90.550.10">
    <property type="entry name" value="Spore Coat Polysaccharide Biosynthesis Protein SpsA, Chain A"/>
    <property type="match status" value="1"/>
</dbReference>